<gene>
    <name evidence="2" type="ORF">ILEXP_LOCUS30364</name>
</gene>
<dbReference type="Proteomes" id="UP001642360">
    <property type="component" value="Unassembled WGS sequence"/>
</dbReference>
<evidence type="ECO:0000256" key="1">
    <source>
        <dbReference type="SAM" id="Coils"/>
    </source>
</evidence>
<evidence type="ECO:0000313" key="2">
    <source>
        <dbReference type="EMBL" id="CAK9161557.1"/>
    </source>
</evidence>
<keyword evidence="3" id="KW-1185">Reference proteome</keyword>
<dbReference type="EMBL" id="CAUOFW020003702">
    <property type="protein sequence ID" value="CAK9161557.1"/>
    <property type="molecule type" value="Genomic_DNA"/>
</dbReference>
<name>A0ABC8SWI5_9AQUA</name>
<comment type="caution">
    <text evidence="2">The sequence shown here is derived from an EMBL/GenBank/DDBJ whole genome shotgun (WGS) entry which is preliminary data.</text>
</comment>
<sequence>MATHQDPRGDLECRVANGCHCRLILGILIGGQEGSSQGQVTKESHPKLQKGFHWPSLLNCQPYDEDGQSFAKLEKSKAIEAEIERRMTKLELKISTIEEEALHAVRVKLDYDLFLQHISVLELMLDEEEDEADGNVLQDYSHVNEPIPKSDGGGSKKGRPSPFSFLFPCYTRVLKTYTSLLPPLSQPSHAMIEEFGDLDDLFGDPKGGD</sequence>
<protein>
    <submittedName>
        <fullName evidence="2">Uncharacterized protein</fullName>
    </submittedName>
</protein>
<dbReference type="AlphaFoldDB" id="A0ABC8SWI5"/>
<reference evidence="2 3" key="1">
    <citation type="submission" date="2024-02" db="EMBL/GenBank/DDBJ databases">
        <authorList>
            <person name="Vignale AGUSTIN F."/>
            <person name="Sosa J E."/>
            <person name="Modenutti C."/>
        </authorList>
    </citation>
    <scope>NUCLEOTIDE SEQUENCE [LARGE SCALE GENOMIC DNA]</scope>
</reference>
<keyword evidence="1" id="KW-0175">Coiled coil</keyword>
<organism evidence="2 3">
    <name type="scientific">Ilex paraguariensis</name>
    <name type="common">yerba mate</name>
    <dbReference type="NCBI Taxonomy" id="185542"/>
    <lineage>
        <taxon>Eukaryota</taxon>
        <taxon>Viridiplantae</taxon>
        <taxon>Streptophyta</taxon>
        <taxon>Embryophyta</taxon>
        <taxon>Tracheophyta</taxon>
        <taxon>Spermatophyta</taxon>
        <taxon>Magnoliopsida</taxon>
        <taxon>eudicotyledons</taxon>
        <taxon>Gunneridae</taxon>
        <taxon>Pentapetalae</taxon>
        <taxon>asterids</taxon>
        <taxon>campanulids</taxon>
        <taxon>Aquifoliales</taxon>
        <taxon>Aquifoliaceae</taxon>
        <taxon>Ilex</taxon>
    </lineage>
</organism>
<evidence type="ECO:0000313" key="3">
    <source>
        <dbReference type="Proteomes" id="UP001642360"/>
    </source>
</evidence>
<proteinExistence type="predicted"/>
<accession>A0ABC8SWI5</accession>
<feature type="coiled-coil region" evidence="1">
    <location>
        <begin position="73"/>
        <end position="100"/>
    </location>
</feature>